<sequence length="1268" mass="138221">MDSYGNNSLMGPGPCAIASSNPNSSPRVNPNPNLTMQASVKLNTEDILSEHEFMDFDEMVPEAVQCEWSMGNGVGAISSNNLLDVGTTYIFSFSPSSLSPSSSGIPLYAYQSPPLPHTSAAPFVDPSNVGAGNLIMPEVGCSNNWRPLDDDDTPLMKPPCAQDYNMIISSQAAQQASFQSHFSKDHQKGTTLHPPRLQCFSSVSPVHGRPPMSQPPMAVSVEGQSSKEPQDDVCCNDGTPLNKFIKSSCLELRDGASVVSKTPCPDLYFRKITSHLEGSLAPMPPSFSERITLALCNYLCLARSNTLLQVWVPQRDGERAVLTTYGQPCRLQSPIDDGLATYRRLSTSYTFPAEEGSLGDSVGLPGRVFLKKIPEWTPNVQFYSQSEYLRVFDAKCCSVRGSLALPVLEKASGSCLAVIELVMLVEKVDYSSEIESICRALQEVNFCSTEKQCCLPLQVKTNGTEAVFAEISEVLLAVCGIHKLPLAQTWVPCRLYCISRGTQAKDSTLPSLASYDSSRIGLFTGDSPYCLNDMRIKEFRQACSEHCLEKEHGCPGRAFVSNQPIFSRDVKEFTKSEYALGHLARIFNLTAAVAIRLRSVHTGNNDYVLEFFLPQTCLDAGEQQHLLTELSVTLQHVCRSLHTVTEAELLEERDHHNSLSSLHPNVRKNVDSMPSGTHRQSIAESGTEYSRRSDSACDPVVQGEVLEDLKDGLTYACEGGDRKTQISMEYAPDGLEGFTCLESPDEGSNQEQYSSRPPSLHVNNDNVSSRQSEKSLHRISSNSKRSMDGRRRRTMEKTISLGVLQQYFAGSLKEAARSIGVCPTTLKRICRQHGISRWPSRKINKVSQSLKKLQHVIDSVQGADGALRINALTGDLTSVAASIKGAPANNSMPAVKVGGWAISWAATTSISCSDTNKPQEHLSDPVLLLKGKGNNQIKSINSPKKMRSPHIPLTASDDGASFLRGSSGETEAVGSTNNIESFGHPSVADRVQSLLTPAKNITFDSATRAENALDRSSKFPSGFPKVESLPLGKSPLARIRQSPARGAAEGSEQVSSAACHEVALRFLLGTKEVLNKVDPRVHGGSGAFVALRAVSAVQDSMNYEKEDDFCNLSQRVEADVDVTLPSSSHEDQGSHRSPNSKLQSSDSGSPSSFGAVSSSQRGGPAWEEPSTTIVKAKYRGDTTRFKLRLHSSYGEIREEVGKRFNLSVDSFDIKYLDDDNEWVMLACDADLIECLDILKSSEGSHIKLKVRDCAFNSSIARYGETVIE</sequence>
<feature type="region of interest" description="Disordered" evidence="5">
    <location>
        <begin position="205"/>
        <end position="231"/>
    </location>
</feature>
<feature type="compositionally biased region" description="Polar residues" evidence="5">
    <location>
        <begin position="746"/>
        <end position="770"/>
    </location>
</feature>
<evidence type="ECO:0000259" key="7">
    <source>
        <dbReference type="PROSITE" id="PS51745"/>
    </source>
</evidence>
<feature type="domain" description="PB1" evidence="7">
    <location>
        <begin position="1171"/>
        <end position="1253"/>
    </location>
</feature>
<dbReference type="PANTHER" id="PTHR32002:SF41">
    <property type="entry name" value="PROTEIN NLP8"/>
    <property type="match status" value="1"/>
</dbReference>
<feature type="region of interest" description="Disordered" evidence="5">
    <location>
        <begin position="1124"/>
        <end position="1170"/>
    </location>
</feature>
<evidence type="ECO:0000256" key="4">
    <source>
        <dbReference type="ARBA" id="ARBA00023242"/>
    </source>
</evidence>
<keyword evidence="2" id="KW-0238">DNA-binding</keyword>
<feature type="region of interest" description="Disordered" evidence="5">
    <location>
        <begin position="15"/>
        <end position="34"/>
    </location>
</feature>
<dbReference type="GO" id="GO:0003700">
    <property type="term" value="F:DNA-binding transcription factor activity"/>
    <property type="evidence" value="ECO:0007669"/>
    <property type="project" value="InterPro"/>
</dbReference>
<dbReference type="PANTHER" id="PTHR32002">
    <property type="entry name" value="PROTEIN NLP8"/>
    <property type="match status" value="1"/>
</dbReference>
<dbReference type="InterPro" id="IPR055081">
    <property type="entry name" value="NLP1-9_GAF"/>
</dbReference>
<organism evidence="8 9">
    <name type="scientific">Adiantum capillus-veneris</name>
    <name type="common">Maidenhair fern</name>
    <dbReference type="NCBI Taxonomy" id="13818"/>
    <lineage>
        <taxon>Eukaryota</taxon>
        <taxon>Viridiplantae</taxon>
        <taxon>Streptophyta</taxon>
        <taxon>Embryophyta</taxon>
        <taxon>Tracheophyta</taxon>
        <taxon>Polypodiopsida</taxon>
        <taxon>Polypodiidae</taxon>
        <taxon>Polypodiales</taxon>
        <taxon>Pteridineae</taxon>
        <taxon>Pteridaceae</taxon>
        <taxon>Vittarioideae</taxon>
        <taxon>Adiantum</taxon>
    </lineage>
</organism>
<feature type="domain" description="RWP-RK" evidence="6">
    <location>
        <begin position="784"/>
        <end position="866"/>
    </location>
</feature>
<evidence type="ECO:0000256" key="5">
    <source>
        <dbReference type="SAM" id="MobiDB-lite"/>
    </source>
</evidence>
<dbReference type="CDD" id="cd06407">
    <property type="entry name" value="PB1_NLP"/>
    <property type="match status" value="1"/>
</dbReference>
<feature type="region of interest" description="Disordered" evidence="5">
    <location>
        <begin position="655"/>
        <end position="696"/>
    </location>
</feature>
<comment type="caution">
    <text evidence="8">The sequence shown here is derived from an EMBL/GenBank/DDBJ whole genome shotgun (WGS) entry which is preliminary data.</text>
</comment>
<name>A0A9D4V8Z2_ADICA</name>
<evidence type="ECO:0000313" key="8">
    <source>
        <dbReference type="EMBL" id="KAI5082004.1"/>
    </source>
</evidence>
<evidence type="ECO:0008006" key="10">
    <source>
        <dbReference type="Google" id="ProtNLM"/>
    </source>
</evidence>
<feature type="compositionally biased region" description="Low complexity" evidence="5">
    <location>
        <begin position="19"/>
        <end position="33"/>
    </location>
</feature>
<proteinExistence type="predicted"/>
<keyword evidence="9" id="KW-1185">Reference proteome</keyword>
<dbReference type="GO" id="GO:0003677">
    <property type="term" value="F:DNA binding"/>
    <property type="evidence" value="ECO:0007669"/>
    <property type="project" value="UniProtKB-KW"/>
</dbReference>
<dbReference type="InterPro" id="IPR034891">
    <property type="entry name" value="PB1_NLP"/>
</dbReference>
<keyword evidence="1" id="KW-0805">Transcription regulation</keyword>
<reference evidence="8" key="1">
    <citation type="submission" date="2021-01" db="EMBL/GenBank/DDBJ databases">
        <title>Adiantum capillus-veneris genome.</title>
        <authorList>
            <person name="Fang Y."/>
            <person name="Liao Q."/>
        </authorList>
    </citation>
    <scope>NUCLEOTIDE SEQUENCE</scope>
    <source>
        <strain evidence="8">H3</strain>
        <tissue evidence="8">Leaf</tissue>
    </source>
</reference>
<dbReference type="EMBL" id="JABFUD020000003">
    <property type="protein sequence ID" value="KAI5082004.1"/>
    <property type="molecule type" value="Genomic_DNA"/>
</dbReference>
<feature type="compositionally biased region" description="Low complexity" evidence="5">
    <location>
        <begin position="1140"/>
        <end position="1159"/>
    </location>
</feature>
<dbReference type="OrthoDB" id="6270329at2759"/>
<gene>
    <name evidence="8" type="ORF">GOP47_0001747</name>
</gene>
<feature type="region of interest" description="Disordered" evidence="5">
    <location>
        <begin position="737"/>
        <end position="792"/>
    </location>
</feature>
<dbReference type="SUPFAM" id="SSF54277">
    <property type="entry name" value="CAD &amp; PB1 domains"/>
    <property type="match status" value="1"/>
</dbReference>
<evidence type="ECO:0000256" key="3">
    <source>
        <dbReference type="ARBA" id="ARBA00023163"/>
    </source>
</evidence>
<dbReference type="Proteomes" id="UP000886520">
    <property type="component" value="Chromosome 2"/>
</dbReference>
<protein>
    <recommendedName>
        <fullName evidence="10">Protein NLP2</fullName>
    </recommendedName>
</protein>
<dbReference type="PROSITE" id="PS51745">
    <property type="entry name" value="PB1"/>
    <property type="match status" value="1"/>
</dbReference>
<dbReference type="InterPro" id="IPR003035">
    <property type="entry name" value="RWP-RK_dom"/>
</dbReference>
<dbReference type="Pfam" id="PF00564">
    <property type="entry name" value="PB1"/>
    <property type="match status" value="1"/>
</dbReference>
<dbReference type="Pfam" id="PF22922">
    <property type="entry name" value="GAF_NLP"/>
    <property type="match status" value="2"/>
</dbReference>
<feature type="compositionally biased region" description="Polar residues" evidence="5">
    <location>
        <begin position="672"/>
        <end position="688"/>
    </location>
</feature>
<accession>A0A9D4V8Z2</accession>
<keyword evidence="4" id="KW-0539">Nucleus</keyword>
<evidence type="ECO:0000313" key="9">
    <source>
        <dbReference type="Proteomes" id="UP000886520"/>
    </source>
</evidence>
<evidence type="ECO:0000256" key="1">
    <source>
        <dbReference type="ARBA" id="ARBA00023015"/>
    </source>
</evidence>
<dbReference type="SMART" id="SM00666">
    <property type="entry name" value="PB1"/>
    <property type="match status" value="1"/>
</dbReference>
<dbReference type="Pfam" id="PF02042">
    <property type="entry name" value="RWP-RK"/>
    <property type="match status" value="1"/>
</dbReference>
<dbReference type="InterPro" id="IPR045012">
    <property type="entry name" value="NLP"/>
</dbReference>
<dbReference type="InterPro" id="IPR053793">
    <property type="entry name" value="PB1-like"/>
</dbReference>
<evidence type="ECO:0000256" key="2">
    <source>
        <dbReference type="ARBA" id="ARBA00023125"/>
    </source>
</evidence>
<dbReference type="InterPro" id="IPR000270">
    <property type="entry name" value="PB1_dom"/>
</dbReference>
<dbReference type="Gene3D" id="3.10.20.90">
    <property type="entry name" value="Phosphatidylinositol 3-kinase Catalytic Subunit, Chain A, domain 1"/>
    <property type="match status" value="1"/>
</dbReference>
<dbReference type="PROSITE" id="PS51519">
    <property type="entry name" value="RWP_RK"/>
    <property type="match status" value="1"/>
</dbReference>
<evidence type="ECO:0000259" key="6">
    <source>
        <dbReference type="PROSITE" id="PS51519"/>
    </source>
</evidence>
<keyword evidence="3" id="KW-0804">Transcription</keyword>
<dbReference type="AlphaFoldDB" id="A0A9D4V8Z2"/>